<feature type="compositionally biased region" description="Polar residues" evidence="1">
    <location>
        <begin position="354"/>
        <end position="364"/>
    </location>
</feature>
<comment type="caution">
    <text evidence="2">The sequence shown here is derived from an EMBL/GenBank/DDBJ whole genome shotgun (WGS) entry which is preliminary data.</text>
</comment>
<feature type="compositionally biased region" description="Low complexity" evidence="1">
    <location>
        <begin position="794"/>
        <end position="820"/>
    </location>
</feature>
<accession>A0A9W6BGM8</accession>
<feature type="compositionally biased region" description="Low complexity" evidence="1">
    <location>
        <begin position="829"/>
        <end position="845"/>
    </location>
</feature>
<name>A0A9W6BGM8_9CHLO</name>
<feature type="region of interest" description="Disordered" evidence="1">
    <location>
        <begin position="787"/>
        <end position="986"/>
    </location>
</feature>
<keyword evidence="3" id="KW-1185">Reference proteome</keyword>
<gene>
    <name evidence="2" type="primary">PLESTBF000263</name>
    <name evidence="2" type="ORF">PLESTB_000547900</name>
</gene>
<evidence type="ECO:0000313" key="2">
    <source>
        <dbReference type="EMBL" id="GLC51784.1"/>
    </source>
</evidence>
<feature type="compositionally biased region" description="Low complexity" evidence="1">
    <location>
        <begin position="967"/>
        <end position="984"/>
    </location>
</feature>
<dbReference type="EMBL" id="BRXU01000005">
    <property type="protein sequence ID" value="GLC51784.1"/>
    <property type="molecule type" value="Genomic_DNA"/>
</dbReference>
<organism evidence="2 3">
    <name type="scientific">Pleodorina starrii</name>
    <dbReference type="NCBI Taxonomy" id="330485"/>
    <lineage>
        <taxon>Eukaryota</taxon>
        <taxon>Viridiplantae</taxon>
        <taxon>Chlorophyta</taxon>
        <taxon>core chlorophytes</taxon>
        <taxon>Chlorophyceae</taxon>
        <taxon>CS clade</taxon>
        <taxon>Chlamydomonadales</taxon>
        <taxon>Volvocaceae</taxon>
        <taxon>Pleodorina</taxon>
    </lineage>
</organism>
<proteinExistence type="predicted"/>
<reference evidence="2 3" key="1">
    <citation type="journal article" date="2023" name="Commun. Biol.">
        <title>Reorganization of the ancestral sex-determining regions during the evolution of trioecy in Pleodorina starrii.</title>
        <authorList>
            <person name="Takahashi K."/>
            <person name="Suzuki S."/>
            <person name="Kawai-Toyooka H."/>
            <person name="Yamamoto K."/>
            <person name="Hamaji T."/>
            <person name="Ootsuki R."/>
            <person name="Yamaguchi H."/>
            <person name="Kawachi M."/>
            <person name="Higashiyama T."/>
            <person name="Nozaki H."/>
        </authorList>
    </citation>
    <scope>NUCLEOTIDE SEQUENCE [LARGE SCALE GENOMIC DNA]</scope>
    <source>
        <strain evidence="2 3">NIES-4479</strain>
    </source>
</reference>
<dbReference type="Proteomes" id="UP001165080">
    <property type="component" value="Unassembled WGS sequence"/>
</dbReference>
<evidence type="ECO:0000256" key="1">
    <source>
        <dbReference type="SAM" id="MobiDB-lite"/>
    </source>
</evidence>
<evidence type="ECO:0000313" key="3">
    <source>
        <dbReference type="Proteomes" id="UP001165080"/>
    </source>
</evidence>
<feature type="region of interest" description="Disordered" evidence="1">
    <location>
        <begin position="354"/>
        <end position="394"/>
    </location>
</feature>
<protein>
    <submittedName>
        <fullName evidence="2">Uncharacterized protein</fullName>
    </submittedName>
</protein>
<feature type="compositionally biased region" description="Low complexity" evidence="1">
    <location>
        <begin position="932"/>
        <end position="948"/>
    </location>
</feature>
<dbReference type="AlphaFoldDB" id="A0A9W6BGM8"/>
<feature type="compositionally biased region" description="Low complexity" evidence="1">
    <location>
        <begin position="899"/>
        <end position="923"/>
    </location>
</feature>
<feature type="region of interest" description="Disordered" evidence="1">
    <location>
        <begin position="1052"/>
        <end position="1088"/>
    </location>
</feature>
<feature type="compositionally biased region" description="Low complexity" evidence="1">
    <location>
        <begin position="864"/>
        <end position="880"/>
    </location>
</feature>
<sequence length="1146" mass="120963">MQVSSTSLYELRVPLRELSIRCLRLGKPIQVVYVDNAAQTHQVWRKLLVTDRPGGVMVKQDTYHLKRRFMEAVPRSHKLYNSFSSDLSALLLPIYPPDVERLKGIDAVSLRRKARKFVPPGSGRDVLLAVQSLLNRYKALDGGNHFITPAVEKVLNDQWSLVKDGNDMISDPYPINLMYYIDPATKQYRSIRTTSQVENLNRRFNALLQGCVLPGLADALILDFAGRNNIDQALRAGRGLGLPESMYNLYLASRLNKCVPAGLSLPFPAWAKIEQLAAAGVVERFGFKWQEQLAVEAILEASAETTMPEVPVVLDDEDGHEPEEPPPCCDLGAPMEEWDTFLCSVGSAGPLPGTSSGPLSNGQAASGAGPFGNGQAASGAGPFGNGQAASGAGPFSNGQAASGAGPFGNGQAASGAAPFGNGQAASGAAPFGNGQAASGTICVYGTRTPENELTGPCPGLTWHDVTFTPQELADCMEDLSDATITAAPVLPPSSVATAAGAVSSITRRKVPSLLGLKLWQAIAGAEAAISRGDATIAADRLTRLLTVLGVVVPGSEWPTLLQLQAGVVSLINTSSEAIAKLRIQQLAAHGAVTSDPTPLMGEAQRLQGLELARRWLSVWRGPWPPVCRQALEPAHTLRPSAFDNLQFRAVESPTERALFAALALTHGRNYEAMAKAWCAQLTKQPQLAAEGVTMKNAKLLADFDSRTSAAVQQGLTDYQLMLQAVLVPSWVRGTDMARPPRLHEAEAVPGHGGAGGLPAAPVTLSPSPIGVRAFYTLQQPAVAAQSSFGAGPSQLQGLQPQRVQQQQQQLGAPMPAMAAQSSFGAGPSQLQGLQPQRVQQQQQQLGAPMPAVAAQSSFGAGPSQLQGLQPQRVQQQQQQLGAPMPAVAAQSSFGAGPSQLQGLQPQRVQQQQPGAPMPAMAAQSSFGAGPSQLQGLQPQRVQQQQQQLGAPMPAVAAQSSFGAGPSQLQGLQPQRVQQQQQQQLGAPMPAVAAQSSFGAGPSQLQGLQPQWVQQQQQLGAPMPAVAAQSSFGAGPSQLQFQHGLLAVMQGTHTSGHGRKTLPDRSLSVCDGGASKKKRGPKGKTGPKTCKTCQERGHPANHPYNNYKKCLSACAVCSKGNVQVLVDLVGHCKKCNSTFSHKMVPQG</sequence>